<accession>A0A844BGD3</accession>
<dbReference type="Pfam" id="PF01471">
    <property type="entry name" value="PG_binding_1"/>
    <property type="match status" value="1"/>
</dbReference>
<dbReference type="SUPFAM" id="SSF47090">
    <property type="entry name" value="PGBD-like"/>
    <property type="match status" value="1"/>
</dbReference>
<dbReference type="Proteomes" id="UP000466730">
    <property type="component" value="Unassembled WGS sequence"/>
</dbReference>
<dbReference type="InterPro" id="IPR036366">
    <property type="entry name" value="PGBDSf"/>
</dbReference>
<evidence type="ECO:0000259" key="1">
    <source>
        <dbReference type="Pfam" id="PF01471"/>
    </source>
</evidence>
<protein>
    <recommendedName>
        <fullName evidence="1">Peptidoglycan binding-like domain-containing protein</fullName>
    </recommendedName>
</protein>
<dbReference type="InterPro" id="IPR036365">
    <property type="entry name" value="PGBD-like_sf"/>
</dbReference>
<reference evidence="2 3" key="1">
    <citation type="submission" date="2019-11" db="EMBL/GenBank/DDBJ databases">
        <title>Draft Whole-Genome sequence of the marine photosynthetic bacterium Rhodovulum strictum DSM 11289.</title>
        <authorList>
            <person name="Kyndt J.A."/>
            <person name="Meyer T.E."/>
        </authorList>
    </citation>
    <scope>NUCLEOTIDE SEQUENCE [LARGE SCALE GENOMIC DNA]</scope>
    <source>
        <strain evidence="2 3">DSM 11289</strain>
    </source>
</reference>
<evidence type="ECO:0000313" key="2">
    <source>
        <dbReference type="EMBL" id="MRH20033.1"/>
    </source>
</evidence>
<keyword evidence="3" id="KW-1185">Reference proteome</keyword>
<sequence>MTAEGRLVPRGGFDLAAPVQGIEISADGGFAAIVTGENRFGAERVLSVLRAPSALPEGAALPAGFHSVRLVQQWLNAAGFDAGRVDGIYGPRTLDAVRAYLATLGEAAQEPDEGDEQRDRLRAVVTGVFPRAVAD</sequence>
<evidence type="ECO:0000313" key="3">
    <source>
        <dbReference type="Proteomes" id="UP000466730"/>
    </source>
</evidence>
<dbReference type="Gene3D" id="1.10.101.10">
    <property type="entry name" value="PGBD-like superfamily/PGBD"/>
    <property type="match status" value="1"/>
</dbReference>
<feature type="domain" description="Peptidoglycan binding-like" evidence="1">
    <location>
        <begin position="67"/>
        <end position="100"/>
    </location>
</feature>
<gene>
    <name evidence="2" type="ORF">GH815_03415</name>
</gene>
<proteinExistence type="predicted"/>
<dbReference type="InterPro" id="IPR002477">
    <property type="entry name" value="Peptidoglycan-bd-like"/>
</dbReference>
<comment type="caution">
    <text evidence="2">The sequence shown here is derived from an EMBL/GenBank/DDBJ whole genome shotgun (WGS) entry which is preliminary data.</text>
</comment>
<name>A0A844BGD3_9RHOB</name>
<dbReference type="AlphaFoldDB" id="A0A844BGD3"/>
<organism evidence="2 3">
    <name type="scientific">Rhodovulum strictum</name>
    <dbReference type="NCBI Taxonomy" id="58314"/>
    <lineage>
        <taxon>Bacteria</taxon>
        <taxon>Pseudomonadati</taxon>
        <taxon>Pseudomonadota</taxon>
        <taxon>Alphaproteobacteria</taxon>
        <taxon>Rhodobacterales</taxon>
        <taxon>Paracoccaceae</taxon>
        <taxon>Rhodovulum</taxon>
    </lineage>
</organism>
<dbReference type="EMBL" id="WJPO01000003">
    <property type="protein sequence ID" value="MRH20033.1"/>
    <property type="molecule type" value="Genomic_DNA"/>
</dbReference>